<proteinExistence type="inferred from homology"/>
<dbReference type="RefSeq" id="WP_169575130.1">
    <property type="nucleotide sequence ID" value="NZ_JABBFV010000026.1"/>
</dbReference>
<evidence type="ECO:0000256" key="2">
    <source>
        <dbReference type="ARBA" id="ARBA00023143"/>
    </source>
</evidence>
<reference evidence="6 7" key="1">
    <citation type="submission" date="2020-04" db="EMBL/GenBank/DDBJ databases">
        <title>Sphingobium sp. AR-3-1 isolated from Arctic soil.</title>
        <authorList>
            <person name="Dahal R.H."/>
            <person name="Chaudhary D.K."/>
        </authorList>
    </citation>
    <scope>NUCLEOTIDE SEQUENCE [LARGE SCALE GENOMIC DNA]</scope>
    <source>
        <strain evidence="6 7">AR-3-1</strain>
    </source>
</reference>
<dbReference type="GO" id="GO:0005576">
    <property type="term" value="C:extracellular region"/>
    <property type="evidence" value="ECO:0007669"/>
    <property type="project" value="UniProtKB-SubCell"/>
</dbReference>
<dbReference type="PANTHER" id="PTHR42792">
    <property type="entry name" value="FLAGELLIN"/>
    <property type="match status" value="1"/>
</dbReference>
<name>A0A7X9WZH7_9SPHN</name>
<feature type="domain" description="Flagellin N-terminal" evidence="4">
    <location>
        <begin position="4"/>
        <end position="140"/>
    </location>
</feature>
<feature type="domain" description="Flagellin C-terminal" evidence="5">
    <location>
        <begin position="276"/>
        <end position="361"/>
    </location>
</feature>
<dbReference type="GO" id="GO:0009288">
    <property type="term" value="C:bacterial-type flagellum"/>
    <property type="evidence" value="ECO:0007669"/>
    <property type="project" value="UniProtKB-SubCell"/>
</dbReference>
<dbReference type="PRINTS" id="PR00207">
    <property type="entry name" value="FLAGELLIN"/>
</dbReference>
<dbReference type="Gene3D" id="6.10.280.190">
    <property type="match status" value="1"/>
</dbReference>
<dbReference type="InterPro" id="IPR001492">
    <property type="entry name" value="Flagellin"/>
</dbReference>
<keyword evidence="6" id="KW-0969">Cilium</keyword>
<evidence type="ECO:0000313" key="7">
    <source>
        <dbReference type="Proteomes" id="UP000519023"/>
    </source>
</evidence>
<dbReference type="PANTHER" id="PTHR42792:SF2">
    <property type="entry name" value="FLAGELLIN"/>
    <property type="match status" value="1"/>
</dbReference>
<evidence type="ECO:0000259" key="4">
    <source>
        <dbReference type="Pfam" id="PF00669"/>
    </source>
</evidence>
<dbReference type="Gene3D" id="6.10.10.10">
    <property type="entry name" value="Flagellar export chaperone, C-terminal domain"/>
    <property type="match status" value="1"/>
</dbReference>
<evidence type="ECO:0000256" key="3">
    <source>
        <dbReference type="RuleBase" id="RU362073"/>
    </source>
</evidence>
<keyword evidence="7" id="KW-1185">Reference proteome</keyword>
<dbReference type="Pfam" id="PF00669">
    <property type="entry name" value="Flagellin_N"/>
    <property type="match status" value="1"/>
</dbReference>
<keyword evidence="6" id="KW-0966">Cell projection</keyword>
<dbReference type="EMBL" id="JABBFV010000026">
    <property type="protein sequence ID" value="NML12796.1"/>
    <property type="molecule type" value="Genomic_DNA"/>
</dbReference>
<organism evidence="6 7">
    <name type="scientific">Sphingobium psychrophilum</name>
    <dbReference type="NCBI Taxonomy" id="2728834"/>
    <lineage>
        <taxon>Bacteria</taxon>
        <taxon>Pseudomonadati</taxon>
        <taxon>Pseudomonadota</taxon>
        <taxon>Alphaproteobacteria</taxon>
        <taxon>Sphingomonadales</taxon>
        <taxon>Sphingomonadaceae</taxon>
        <taxon>Sphingobium</taxon>
    </lineage>
</organism>
<sequence length="362" mass="38176">MTVIGTNSAALRAQRAIESANTALGQASERLSTGKRINSAKDDAAGLAIVTGMTSQIRGMEVGQRNALDGISLAQTAESTLAQVEASLQRLRELALLGANGTNNANDRAALQAEFAQTVAQIDDVLETAQFNGTKLFSDTSNGILAIDHNRDGDLRDTAVYHVGQDETVRRAGGKAIKIQTGANATDAVMLALPTLRSSEDQFTLLGTETAVGGTMRFVGIANIDLTLDADVDVARTCDYDSGGVHAWGDPSGYVQYTDSDYKSYADIGVTAAHGLDVIDAAIAQISNGRVALGAMQRRLESVSAHMQNGMINLTEARSRIEDADFSAETTNLAKNQILSQASTAMLAQANASQRDVLKLIE</sequence>
<dbReference type="InterPro" id="IPR042187">
    <property type="entry name" value="Flagellin_C_sub2"/>
</dbReference>
<accession>A0A7X9WZH7</accession>
<keyword evidence="3" id="KW-0964">Secreted</keyword>
<keyword evidence="6" id="KW-0282">Flagellum</keyword>
<protein>
    <recommendedName>
        <fullName evidence="3">Flagellin</fullName>
    </recommendedName>
</protein>
<dbReference type="GO" id="GO:0005198">
    <property type="term" value="F:structural molecule activity"/>
    <property type="evidence" value="ECO:0007669"/>
    <property type="project" value="UniProtKB-UniRule"/>
</dbReference>
<evidence type="ECO:0000259" key="5">
    <source>
        <dbReference type="Pfam" id="PF00700"/>
    </source>
</evidence>
<gene>
    <name evidence="6" type="ORF">HHL08_22120</name>
</gene>
<evidence type="ECO:0000313" key="6">
    <source>
        <dbReference type="EMBL" id="NML12796.1"/>
    </source>
</evidence>
<dbReference type="Gene3D" id="1.20.1330.10">
    <property type="entry name" value="f41 fragment of flagellin, N-terminal domain"/>
    <property type="match status" value="1"/>
</dbReference>
<evidence type="ECO:0000256" key="1">
    <source>
        <dbReference type="ARBA" id="ARBA00005709"/>
    </source>
</evidence>
<dbReference type="Pfam" id="PF00700">
    <property type="entry name" value="Flagellin_C"/>
    <property type="match status" value="1"/>
</dbReference>
<dbReference type="InterPro" id="IPR046358">
    <property type="entry name" value="Flagellin_C"/>
</dbReference>
<dbReference type="Proteomes" id="UP000519023">
    <property type="component" value="Unassembled WGS sequence"/>
</dbReference>
<dbReference type="InterPro" id="IPR001029">
    <property type="entry name" value="Flagellin_N"/>
</dbReference>
<comment type="similarity">
    <text evidence="1 3">Belongs to the bacterial flagellin family.</text>
</comment>
<dbReference type="SUPFAM" id="SSF64518">
    <property type="entry name" value="Phase 1 flagellin"/>
    <property type="match status" value="1"/>
</dbReference>
<dbReference type="AlphaFoldDB" id="A0A7X9WZH7"/>
<comment type="function">
    <text evidence="3">Flagellin is the subunit protein which polymerizes to form the filaments of bacterial flagella.</text>
</comment>
<keyword evidence="2 3" id="KW-0975">Bacterial flagellum</keyword>
<comment type="caution">
    <text evidence="6">The sequence shown here is derived from an EMBL/GenBank/DDBJ whole genome shotgun (WGS) entry which is preliminary data.</text>
</comment>
<comment type="subcellular location">
    <subcellularLocation>
        <location evidence="3">Secreted</location>
    </subcellularLocation>
    <subcellularLocation>
        <location evidence="3">Bacterial flagellum</location>
    </subcellularLocation>
</comment>